<dbReference type="EMBL" id="JSAN01000030">
    <property type="protein sequence ID" value="KIC73340.1"/>
    <property type="molecule type" value="Genomic_DNA"/>
</dbReference>
<proteinExistence type="predicted"/>
<protein>
    <recommendedName>
        <fullName evidence="3">PpiC domain-containing protein</fullName>
    </recommendedName>
</protein>
<dbReference type="AlphaFoldDB" id="A0A0C1JQ28"/>
<name>A0A0C1JQ28_9BACT</name>
<evidence type="ECO:0000313" key="1">
    <source>
        <dbReference type="EMBL" id="KIC73340.1"/>
    </source>
</evidence>
<dbReference type="Proteomes" id="UP000031465">
    <property type="component" value="Unassembled WGS sequence"/>
</dbReference>
<dbReference type="Gene3D" id="3.10.50.40">
    <property type="match status" value="1"/>
</dbReference>
<evidence type="ECO:0000313" key="2">
    <source>
        <dbReference type="Proteomes" id="UP000031465"/>
    </source>
</evidence>
<accession>A0A0C1JQ28</accession>
<evidence type="ECO:0008006" key="3">
    <source>
        <dbReference type="Google" id="ProtNLM"/>
    </source>
</evidence>
<gene>
    <name evidence="1" type="ORF">DB44_BG00290</name>
</gene>
<reference evidence="1 2" key="1">
    <citation type="journal article" date="2014" name="Mol. Biol. Evol.">
        <title>Massive expansion of Ubiquitination-related gene families within the Chlamydiae.</title>
        <authorList>
            <person name="Domman D."/>
            <person name="Collingro A."/>
            <person name="Lagkouvardos I."/>
            <person name="Gehre L."/>
            <person name="Weinmaier T."/>
            <person name="Rattei T."/>
            <person name="Subtil A."/>
            <person name="Horn M."/>
        </authorList>
    </citation>
    <scope>NUCLEOTIDE SEQUENCE [LARGE SCALE GENOMIC DNA]</scope>
    <source>
        <strain evidence="1 2">EI2</strain>
    </source>
</reference>
<dbReference type="Gene3D" id="1.10.4030.10">
    <property type="entry name" value="Porin chaperone SurA, peptide-binding domain"/>
    <property type="match status" value="1"/>
</dbReference>
<comment type="caution">
    <text evidence="1">The sequence shown here is derived from an EMBL/GenBank/DDBJ whole genome shotgun (WGS) entry which is preliminary data.</text>
</comment>
<dbReference type="GO" id="GO:0003755">
    <property type="term" value="F:peptidyl-prolyl cis-trans isomerase activity"/>
    <property type="evidence" value="ECO:0007669"/>
    <property type="project" value="InterPro"/>
</dbReference>
<dbReference type="InterPro" id="IPR046357">
    <property type="entry name" value="PPIase_dom_sf"/>
</dbReference>
<dbReference type="SUPFAM" id="SSF109998">
    <property type="entry name" value="Triger factor/SurA peptide-binding domain-like"/>
    <property type="match status" value="1"/>
</dbReference>
<dbReference type="PATRIC" id="fig|362787.3.peg.445"/>
<dbReference type="InterPro" id="IPR027304">
    <property type="entry name" value="Trigger_fact/SurA_dom_sf"/>
</dbReference>
<sequence length="376" mass="43609">MMTVSINIYPLTYKILFLVMKKTIFIASLSFFLTFYALEAIKSDDFLSSSRAEESKIFINNRILARINGKPISAYDLVKKMDVTFYKQFPQYLSSTEARYQYYQFSWKYALEDLINKELILADAQESKVEVTSGDVRQEMELMFGPNIIASLDKIGLSFEEASKIVQGDILLKRMIGARVNGKAIRQVTPSRVRKSYEDFIKDPANIRLTIWNYKVLTIKDRNLKKSEEIAQAAYQLLRKGFSIEEVPAKLKEGKLLGRKGKVTVSKVIHNNEKELSKSYQQILNPLDTGMYSLPFENKSRVEHTTVYRILFVQEKIPGGYPSFKEMEPVLKERLLNQVADEETDLYLKKLREHFYVRDKDLEAMVPADYQPFVLK</sequence>
<organism evidence="1 2">
    <name type="scientific">Candidatus Protochlamydia amoebophila</name>
    <dbReference type="NCBI Taxonomy" id="362787"/>
    <lineage>
        <taxon>Bacteria</taxon>
        <taxon>Pseudomonadati</taxon>
        <taxon>Chlamydiota</taxon>
        <taxon>Chlamydiia</taxon>
        <taxon>Parachlamydiales</taxon>
        <taxon>Parachlamydiaceae</taxon>
        <taxon>Candidatus Protochlamydia</taxon>
    </lineage>
</organism>